<evidence type="ECO:0000256" key="5">
    <source>
        <dbReference type="ARBA" id="ARBA00022723"/>
    </source>
</evidence>
<accession>A0A419EN37</accession>
<dbReference type="Gene3D" id="1.20.810.10">
    <property type="entry name" value="Cytochrome Bc1 Complex, Chain C"/>
    <property type="match status" value="1"/>
</dbReference>
<dbReference type="SUPFAM" id="SSF81648">
    <property type="entry name" value="a domain/subunit of cytochrome bc1 complex (Ubiquinol-cytochrome c reductase)"/>
    <property type="match status" value="1"/>
</dbReference>
<dbReference type="GO" id="GO:0046872">
    <property type="term" value="F:metal ion binding"/>
    <property type="evidence" value="ECO:0007669"/>
    <property type="project" value="UniProtKB-KW"/>
</dbReference>
<name>A0A419EN37_9BACT</name>
<evidence type="ECO:0000256" key="6">
    <source>
        <dbReference type="ARBA" id="ARBA00022982"/>
    </source>
</evidence>
<dbReference type="Proteomes" id="UP000285961">
    <property type="component" value="Unassembled WGS sequence"/>
</dbReference>
<proteinExistence type="predicted"/>
<feature type="transmembrane region" description="Helical" evidence="10">
    <location>
        <begin position="130"/>
        <end position="150"/>
    </location>
</feature>
<keyword evidence="8" id="KW-0408">Iron</keyword>
<keyword evidence="3" id="KW-0349">Heme</keyword>
<feature type="transmembrane region" description="Helical" evidence="10">
    <location>
        <begin position="37"/>
        <end position="55"/>
    </location>
</feature>
<feature type="transmembrane region" description="Helical" evidence="10">
    <location>
        <begin position="99"/>
        <end position="118"/>
    </location>
</feature>
<keyword evidence="2" id="KW-0813">Transport</keyword>
<dbReference type="GO" id="GO:0016491">
    <property type="term" value="F:oxidoreductase activity"/>
    <property type="evidence" value="ECO:0007669"/>
    <property type="project" value="InterPro"/>
</dbReference>
<feature type="domain" description="Cytochrome b/b6 C-terminal region profile" evidence="11">
    <location>
        <begin position="17"/>
        <end position="153"/>
    </location>
</feature>
<comment type="subcellular location">
    <subcellularLocation>
        <location evidence="1">Membrane</location>
        <topology evidence="1">Multi-pass membrane protein</topology>
    </subcellularLocation>
</comment>
<dbReference type="AlphaFoldDB" id="A0A419EN37"/>
<keyword evidence="4 10" id="KW-0812">Transmembrane</keyword>
<dbReference type="PROSITE" id="PS51003">
    <property type="entry name" value="CYTB_CTER"/>
    <property type="match status" value="1"/>
</dbReference>
<keyword evidence="6" id="KW-0249">Electron transport</keyword>
<evidence type="ECO:0000313" key="13">
    <source>
        <dbReference type="Proteomes" id="UP000285961"/>
    </source>
</evidence>
<evidence type="ECO:0000256" key="7">
    <source>
        <dbReference type="ARBA" id="ARBA00022989"/>
    </source>
</evidence>
<evidence type="ECO:0000256" key="2">
    <source>
        <dbReference type="ARBA" id="ARBA00022448"/>
    </source>
</evidence>
<evidence type="ECO:0000256" key="4">
    <source>
        <dbReference type="ARBA" id="ARBA00022692"/>
    </source>
</evidence>
<dbReference type="GO" id="GO:0016020">
    <property type="term" value="C:membrane"/>
    <property type="evidence" value="ECO:0007669"/>
    <property type="project" value="UniProtKB-SubCell"/>
</dbReference>
<organism evidence="12 13">
    <name type="scientific">Candidatus Abyssobacteria bacterium SURF_17</name>
    <dbReference type="NCBI Taxonomy" id="2093361"/>
    <lineage>
        <taxon>Bacteria</taxon>
        <taxon>Pseudomonadati</taxon>
        <taxon>Candidatus Hydrogenedentota</taxon>
        <taxon>Candidatus Abyssobacteria</taxon>
    </lineage>
</organism>
<evidence type="ECO:0000256" key="10">
    <source>
        <dbReference type="SAM" id="Phobius"/>
    </source>
</evidence>
<keyword evidence="5" id="KW-0479">Metal-binding</keyword>
<dbReference type="Pfam" id="PF00032">
    <property type="entry name" value="Cytochrom_B_C"/>
    <property type="match status" value="1"/>
</dbReference>
<evidence type="ECO:0000313" key="12">
    <source>
        <dbReference type="EMBL" id="RJP64084.1"/>
    </source>
</evidence>
<keyword evidence="9 10" id="KW-0472">Membrane</keyword>
<keyword evidence="7 10" id="KW-1133">Transmembrane helix</keyword>
<sequence length="153" mass="17235">MENRYNGGIARMSAKLEKDWREEGEPFFPNHMLDQGMVVFVTLAILVTLVMFFPAPMEPPADPFETPEHIKPEWYFLSAYQALKVAEYFSFLGAWAPKALGILMQAVGILALILLPFLDKNPERHPRKRPVVIGIGILALILLAALTIWGKLS</sequence>
<dbReference type="EMBL" id="QZKI01000143">
    <property type="protein sequence ID" value="RJP64084.1"/>
    <property type="molecule type" value="Genomic_DNA"/>
</dbReference>
<evidence type="ECO:0000259" key="11">
    <source>
        <dbReference type="PROSITE" id="PS51003"/>
    </source>
</evidence>
<evidence type="ECO:0000256" key="3">
    <source>
        <dbReference type="ARBA" id="ARBA00022617"/>
    </source>
</evidence>
<reference evidence="12 13" key="1">
    <citation type="journal article" date="2017" name="ISME J.">
        <title>Energy and carbon metabolisms in a deep terrestrial subsurface fluid microbial community.</title>
        <authorList>
            <person name="Momper L."/>
            <person name="Jungbluth S.P."/>
            <person name="Lee M.D."/>
            <person name="Amend J.P."/>
        </authorList>
    </citation>
    <scope>NUCLEOTIDE SEQUENCE [LARGE SCALE GENOMIC DNA]</scope>
    <source>
        <strain evidence="12">SURF_17</strain>
    </source>
</reference>
<dbReference type="InterPro" id="IPR036150">
    <property type="entry name" value="Cyt_b/b6_C_sf"/>
</dbReference>
<dbReference type="InterPro" id="IPR027387">
    <property type="entry name" value="Cytb/b6-like_sf"/>
</dbReference>
<protein>
    <recommendedName>
        <fullName evidence="11">Cytochrome b/b6 C-terminal region profile domain-containing protein</fullName>
    </recommendedName>
</protein>
<evidence type="ECO:0000256" key="1">
    <source>
        <dbReference type="ARBA" id="ARBA00004141"/>
    </source>
</evidence>
<evidence type="ECO:0000256" key="9">
    <source>
        <dbReference type="ARBA" id="ARBA00023136"/>
    </source>
</evidence>
<gene>
    <name evidence="12" type="ORF">C4532_19875</name>
</gene>
<dbReference type="GO" id="GO:0009055">
    <property type="term" value="F:electron transfer activity"/>
    <property type="evidence" value="ECO:0007669"/>
    <property type="project" value="InterPro"/>
</dbReference>
<dbReference type="InterPro" id="IPR005798">
    <property type="entry name" value="Cyt_b/b6_C"/>
</dbReference>
<comment type="caution">
    <text evidence="12">The sequence shown here is derived from an EMBL/GenBank/DDBJ whole genome shotgun (WGS) entry which is preliminary data.</text>
</comment>
<evidence type="ECO:0000256" key="8">
    <source>
        <dbReference type="ARBA" id="ARBA00023004"/>
    </source>
</evidence>